<evidence type="ECO:0000256" key="8">
    <source>
        <dbReference type="RuleBase" id="RU003476"/>
    </source>
</evidence>
<proteinExistence type="inferred from homology"/>
<dbReference type="SUPFAM" id="SSF55811">
    <property type="entry name" value="Nudix"/>
    <property type="match status" value="1"/>
</dbReference>
<dbReference type="PROSITE" id="PS51462">
    <property type="entry name" value="NUDIX"/>
    <property type="match status" value="1"/>
</dbReference>
<dbReference type="PANTHER" id="PTHR12992">
    <property type="entry name" value="NUDIX HYDROLASE"/>
    <property type="match status" value="1"/>
</dbReference>
<dbReference type="InterPro" id="IPR045121">
    <property type="entry name" value="CoAse"/>
</dbReference>
<evidence type="ECO:0000256" key="2">
    <source>
        <dbReference type="ARBA" id="ARBA00001946"/>
    </source>
</evidence>
<dbReference type="AlphaFoldDB" id="A0A2U1ZS37"/>
<dbReference type="GO" id="GO:0000287">
    <property type="term" value="F:magnesium ion binding"/>
    <property type="evidence" value="ECO:0007669"/>
    <property type="project" value="InterPro"/>
</dbReference>
<dbReference type="PANTHER" id="PTHR12992:SF11">
    <property type="entry name" value="MITOCHONDRIAL COENZYME A DIPHOSPHATASE NUDT8"/>
    <property type="match status" value="1"/>
</dbReference>
<evidence type="ECO:0000256" key="3">
    <source>
        <dbReference type="ARBA" id="ARBA00006506"/>
    </source>
</evidence>
<dbReference type="Proteomes" id="UP000245166">
    <property type="component" value="Unassembled WGS sequence"/>
</dbReference>
<dbReference type="GO" id="GO:0030145">
    <property type="term" value="F:manganese ion binding"/>
    <property type="evidence" value="ECO:0007669"/>
    <property type="project" value="InterPro"/>
</dbReference>
<dbReference type="InterPro" id="IPR015797">
    <property type="entry name" value="NUDIX_hydrolase-like_dom_sf"/>
</dbReference>
<keyword evidence="4" id="KW-0479">Metal-binding</keyword>
<dbReference type="Gene3D" id="3.90.79.10">
    <property type="entry name" value="Nucleoside Triphosphate Pyrophosphohydrolase"/>
    <property type="match status" value="1"/>
</dbReference>
<evidence type="ECO:0000256" key="4">
    <source>
        <dbReference type="ARBA" id="ARBA00022723"/>
    </source>
</evidence>
<dbReference type="InterPro" id="IPR020084">
    <property type="entry name" value="NUDIX_hydrolase_CS"/>
</dbReference>
<dbReference type="InterPro" id="IPR000086">
    <property type="entry name" value="NUDIX_hydrolase_dom"/>
</dbReference>
<comment type="cofactor">
    <cofactor evidence="1">
        <name>Mn(2+)</name>
        <dbReference type="ChEBI" id="CHEBI:29035"/>
    </cofactor>
</comment>
<dbReference type="OrthoDB" id="9802805at2"/>
<evidence type="ECO:0000259" key="9">
    <source>
        <dbReference type="PROSITE" id="PS51462"/>
    </source>
</evidence>
<evidence type="ECO:0000256" key="1">
    <source>
        <dbReference type="ARBA" id="ARBA00001936"/>
    </source>
</evidence>
<dbReference type="PROSITE" id="PS01293">
    <property type="entry name" value="NUDIX_COA"/>
    <property type="match status" value="1"/>
</dbReference>
<comment type="caution">
    <text evidence="10">The sequence shown here is derived from an EMBL/GenBank/DDBJ whole genome shotgun (WGS) entry which is preliminary data.</text>
</comment>
<dbReference type="CDD" id="cd03426">
    <property type="entry name" value="NUDIX_CoAse_Nudt7"/>
    <property type="match status" value="1"/>
</dbReference>
<dbReference type="RefSeq" id="WP_109228181.1">
    <property type="nucleotide sequence ID" value="NZ_PYHR01000002.1"/>
</dbReference>
<accession>A0A2U1ZS37</accession>
<organism evidence="10 11">
    <name type="scientific">Serinibacter arcticus</name>
    <dbReference type="NCBI Taxonomy" id="1655435"/>
    <lineage>
        <taxon>Bacteria</taxon>
        <taxon>Bacillati</taxon>
        <taxon>Actinomycetota</taxon>
        <taxon>Actinomycetes</taxon>
        <taxon>Micrococcales</taxon>
        <taxon>Beutenbergiaceae</taxon>
        <taxon>Serinibacter</taxon>
    </lineage>
</organism>
<evidence type="ECO:0000256" key="7">
    <source>
        <dbReference type="ARBA" id="ARBA00023211"/>
    </source>
</evidence>
<gene>
    <name evidence="10" type="ORF">C8046_02905</name>
</gene>
<keyword evidence="11" id="KW-1185">Reference proteome</keyword>
<keyword evidence="7" id="KW-0464">Manganese</keyword>
<reference evidence="10 11" key="1">
    <citation type="submission" date="2018-03" db="EMBL/GenBank/DDBJ databases">
        <title>Genome assembly of novel Miniimonas species PCH200.</title>
        <authorList>
            <person name="Thakur V."/>
            <person name="Kumar V."/>
            <person name="Singh D."/>
        </authorList>
    </citation>
    <scope>NUCLEOTIDE SEQUENCE [LARGE SCALE GENOMIC DNA]</scope>
    <source>
        <strain evidence="10 11">PCH200</strain>
    </source>
</reference>
<protein>
    <submittedName>
        <fullName evidence="10">Coenzyme A pyrophosphatase</fullName>
    </submittedName>
</protein>
<dbReference type="PRINTS" id="PR00502">
    <property type="entry name" value="NUDIXFAMILY"/>
</dbReference>
<dbReference type="GO" id="GO:0010945">
    <property type="term" value="F:coenzyme A diphosphatase activity"/>
    <property type="evidence" value="ECO:0007669"/>
    <property type="project" value="InterPro"/>
</dbReference>
<dbReference type="EMBL" id="PYHR01000002">
    <property type="protein sequence ID" value="PWD49798.1"/>
    <property type="molecule type" value="Genomic_DNA"/>
</dbReference>
<dbReference type="PROSITE" id="PS00893">
    <property type="entry name" value="NUDIX_BOX"/>
    <property type="match status" value="1"/>
</dbReference>
<evidence type="ECO:0000256" key="6">
    <source>
        <dbReference type="ARBA" id="ARBA00022842"/>
    </source>
</evidence>
<evidence type="ECO:0000313" key="10">
    <source>
        <dbReference type="EMBL" id="PWD49798.1"/>
    </source>
</evidence>
<keyword evidence="6" id="KW-0460">Magnesium</keyword>
<evidence type="ECO:0000313" key="11">
    <source>
        <dbReference type="Proteomes" id="UP000245166"/>
    </source>
</evidence>
<comment type="similarity">
    <text evidence="3">Belongs to the Nudix hydrolase family. PCD1 subfamily.</text>
</comment>
<evidence type="ECO:0000256" key="5">
    <source>
        <dbReference type="ARBA" id="ARBA00022801"/>
    </source>
</evidence>
<dbReference type="InterPro" id="IPR000059">
    <property type="entry name" value="NUDIX_hydrolase_NudL_CS"/>
</dbReference>
<sequence>MTGLVPPPSPASARSDLLDLAQGRRPWASPLGRARPGSATGQRHSAVLLLFGLLDPSDLADPGHADVDLLLTRRSDALRHHPGQIAFPGGGIDPGETPEVAAVREAVEETGLDGDGVEVLGALADVPVVVSGNVVTPVLGWWAAPSPLAPDGVETAEVFRVPVRDLVDPANRVTVAFQRDRGVAAARGAVHRGPGFQVHGRLVWGFTAFVLDAVLDSLGWSVPWDASREVEL</sequence>
<dbReference type="Pfam" id="PF00293">
    <property type="entry name" value="NUDIX"/>
    <property type="match status" value="1"/>
</dbReference>
<dbReference type="InterPro" id="IPR020476">
    <property type="entry name" value="Nudix_hydrolase"/>
</dbReference>
<keyword evidence="5 8" id="KW-0378">Hydrolase</keyword>
<name>A0A2U1ZS37_9MICO</name>
<feature type="domain" description="Nudix hydrolase" evidence="9">
    <location>
        <begin position="41"/>
        <end position="187"/>
    </location>
</feature>
<dbReference type="GO" id="GO:0009132">
    <property type="term" value="P:nucleoside diphosphate metabolic process"/>
    <property type="evidence" value="ECO:0007669"/>
    <property type="project" value="InterPro"/>
</dbReference>
<comment type="cofactor">
    <cofactor evidence="2">
        <name>Mg(2+)</name>
        <dbReference type="ChEBI" id="CHEBI:18420"/>
    </cofactor>
</comment>